<evidence type="ECO:0000313" key="8">
    <source>
        <dbReference type="EMBL" id="MDD7971153.1"/>
    </source>
</evidence>
<dbReference type="CDD" id="cd16914">
    <property type="entry name" value="EcfT"/>
    <property type="match status" value="1"/>
</dbReference>
<proteinExistence type="inferred from homology"/>
<keyword evidence="4 7" id="KW-0812">Transmembrane</keyword>
<feature type="transmembrane region" description="Helical" evidence="7">
    <location>
        <begin position="70"/>
        <end position="91"/>
    </location>
</feature>
<name>A0ABT5T7Q6_9RHOB</name>
<evidence type="ECO:0000256" key="6">
    <source>
        <dbReference type="ARBA" id="ARBA00023136"/>
    </source>
</evidence>
<dbReference type="EMBL" id="JAQZSM010000006">
    <property type="protein sequence ID" value="MDD7971153.1"/>
    <property type="molecule type" value="Genomic_DNA"/>
</dbReference>
<evidence type="ECO:0000256" key="3">
    <source>
        <dbReference type="ARBA" id="ARBA00022475"/>
    </source>
</evidence>
<comment type="subcellular location">
    <subcellularLocation>
        <location evidence="1">Membrane</location>
        <topology evidence="1">Multi-pass membrane protein</topology>
    </subcellularLocation>
</comment>
<evidence type="ECO:0000256" key="7">
    <source>
        <dbReference type="SAM" id="Phobius"/>
    </source>
</evidence>
<keyword evidence="9" id="KW-1185">Reference proteome</keyword>
<keyword evidence="3" id="KW-1003">Cell membrane</keyword>
<evidence type="ECO:0000256" key="5">
    <source>
        <dbReference type="ARBA" id="ARBA00022989"/>
    </source>
</evidence>
<evidence type="ECO:0000256" key="4">
    <source>
        <dbReference type="ARBA" id="ARBA00022692"/>
    </source>
</evidence>
<dbReference type="Proteomes" id="UP001431784">
    <property type="component" value="Unassembled WGS sequence"/>
</dbReference>
<gene>
    <name evidence="8" type="ORF">PUT78_08570</name>
</gene>
<organism evidence="8 9">
    <name type="scientific">Roseinatronobacter alkalisoli</name>
    <dbReference type="NCBI Taxonomy" id="3028235"/>
    <lineage>
        <taxon>Bacteria</taxon>
        <taxon>Pseudomonadati</taxon>
        <taxon>Pseudomonadota</taxon>
        <taxon>Alphaproteobacteria</taxon>
        <taxon>Rhodobacterales</taxon>
        <taxon>Paracoccaceae</taxon>
        <taxon>Roseinatronobacter</taxon>
    </lineage>
</organism>
<accession>A0ABT5T7Q6</accession>
<comment type="similarity">
    <text evidence="2">Belongs to the CbiQ family.</text>
</comment>
<reference evidence="8" key="1">
    <citation type="submission" date="2023-02" db="EMBL/GenBank/DDBJ databases">
        <title>Description of Roseinatronobacter alkalisoli sp. nov., an alkaliphilic bacerium isolated from soda soil.</title>
        <authorList>
            <person name="Wei W."/>
        </authorList>
    </citation>
    <scope>NUCLEOTIDE SEQUENCE</scope>
    <source>
        <strain evidence="8">HJB301</strain>
    </source>
</reference>
<dbReference type="InterPro" id="IPR051611">
    <property type="entry name" value="ECF_transporter_component"/>
</dbReference>
<keyword evidence="6 7" id="KW-0472">Membrane</keyword>
<sequence>MSDCVATGPDVRPPVQPDPRARLVMALILAFAFAAVGNVMLLPVLGMVALAVLALSGAAVGVVLRRLRGAGVLALGVVLILPFVTGDQVLWQFGPLRWHAEGLAAGLLIGGRLLAIVTVTLAFLTPLPPFRLVAGARALGVPTLMADLALLTLRYLDELRAELARAMLARRLRGGKGGWRGLSDYGVILAAVLIRSHRRAERLWAAMRLRGYGAGVAQSLPPLAARARWGMVLVAAGGVALVLLDRAI</sequence>
<protein>
    <submittedName>
        <fullName evidence="8">Energy-coupling factor transporter transmembrane component T</fullName>
    </submittedName>
</protein>
<keyword evidence="5 7" id="KW-1133">Transmembrane helix</keyword>
<comment type="caution">
    <text evidence="8">The sequence shown here is derived from an EMBL/GenBank/DDBJ whole genome shotgun (WGS) entry which is preliminary data.</text>
</comment>
<dbReference type="PANTHER" id="PTHR34857">
    <property type="entry name" value="SLL0384 PROTEIN"/>
    <property type="match status" value="1"/>
</dbReference>
<dbReference type="InterPro" id="IPR003339">
    <property type="entry name" value="ABC/ECF_trnsptr_transmembrane"/>
</dbReference>
<evidence type="ECO:0000256" key="1">
    <source>
        <dbReference type="ARBA" id="ARBA00004141"/>
    </source>
</evidence>
<feature type="transmembrane region" description="Helical" evidence="7">
    <location>
        <begin position="20"/>
        <end position="37"/>
    </location>
</feature>
<feature type="transmembrane region" description="Helical" evidence="7">
    <location>
        <begin position="103"/>
        <end position="124"/>
    </location>
</feature>
<dbReference type="PANTHER" id="PTHR34857:SF2">
    <property type="entry name" value="SLL0384 PROTEIN"/>
    <property type="match status" value="1"/>
</dbReference>
<dbReference type="Pfam" id="PF02361">
    <property type="entry name" value="CbiQ"/>
    <property type="match status" value="1"/>
</dbReference>
<feature type="transmembrane region" description="Helical" evidence="7">
    <location>
        <begin position="44"/>
        <end position="64"/>
    </location>
</feature>
<evidence type="ECO:0000313" key="9">
    <source>
        <dbReference type="Proteomes" id="UP001431784"/>
    </source>
</evidence>
<dbReference type="RefSeq" id="WP_274351840.1">
    <property type="nucleotide sequence ID" value="NZ_JAQZSM010000006.1"/>
</dbReference>
<evidence type="ECO:0000256" key="2">
    <source>
        <dbReference type="ARBA" id="ARBA00008564"/>
    </source>
</evidence>